<organism evidence="2 3">
    <name type="scientific">Slackia isoflavoniconvertens</name>
    <dbReference type="NCBI Taxonomy" id="572010"/>
    <lineage>
        <taxon>Bacteria</taxon>
        <taxon>Bacillati</taxon>
        <taxon>Actinomycetota</taxon>
        <taxon>Coriobacteriia</taxon>
        <taxon>Eggerthellales</taxon>
        <taxon>Eggerthellaceae</taxon>
        <taxon>Slackia</taxon>
    </lineage>
</organism>
<dbReference type="EMBL" id="PPTO01000007">
    <property type="protein sequence ID" value="RDB58761.1"/>
    <property type="molecule type" value="Genomic_DNA"/>
</dbReference>
<protein>
    <submittedName>
        <fullName evidence="2">ROK family protein</fullName>
    </submittedName>
</protein>
<evidence type="ECO:0000313" key="2">
    <source>
        <dbReference type="EMBL" id="RDB58761.1"/>
    </source>
</evidence>
<comment type="similarity">
    <text evidence="1">Belongs to the ROK (NagC/XylR) family.</text>
</comment>
<sequence length="308" mass="31628">MEYPFSVVAVDVGGTKIACAVVRYENADAAPIILSKRSIPTDAQQGGEVVLARILDLIDGVRAEALSHGETIVGVGVATAGRVDVNTGNIAFANEIMPGWSGQPLGDALRERFECPCAVLGDVQSHALGEARWGAARGAQTAVVMAPGTGLGGGIICHGKIVRGKHGFAGEIGSTMNTLDALDGNLESVAAGSGIEARYYAACGVHQTGAEISHRAQLGEDIARQTIENAGRALGLALAGWTNIFDPDIAVVSGSVTKAGPIWRDAMVSAFKERTPGVLADLPIVDASLGDNAPLIGAAENLLDTLKN</sequence>
<dbReference type="Pfam" id="PF00480">
    <property type="entry name" value="ROK"/>
    <property type="match status" value="1"/>
</dbReference>
<comment type="caution">
    <text evidence="2">The sequence shown here is derived from an EMBL/GenBank/DDBJ whole genome shotgun (WGS) entry which is preliminary data.</text>
</comment>
<dbReference type="RefSeq" id="WP_114615561.1">
    <property type="nucleotide sequence ID" value="NZ_PPTO01000007.1"/>
</dbReference>
<dbReference type="InterPro" id="IPR000600">
    <property type="entry name" value="ROK"/>
</dbReference>
<name>A0A369LGK5_9ACTN</name>
<reference evidence="2 3" key="1">
    <citation type="journal article" date="2018" name="Elife">
        <title>Discovery and characterization of a prevalent human gut bacterial enzyme sufficient for the inactivation of a family of plant toxins.</title>
        <authorList>
            <person name="Koppel N."/>
            <person name="Bisanz J.E."/>
            <person name="Pandelia M.E."/>
            <person name="Turnbaugh P.J."/>
            <person name="Balskus E.P."/>
        </authorList>
    </citation>
    <scope>NUCLEOTIDE SEQUENCE [LARGE SCALE GENOMIC DNA]</scope>
    <source>
        <strain evidence="2 3">OB21 GAM31</strain>
    </source>
</reference>
<dbReference type="Gene3D" id="3.30.420.40">
    <property type="match status" value="2"/>
</dbReference>
<dbReference type="PANTHER" id="PTHR18964">
    <property type="entry name" value="ROK (REPRESSOR, ORF, KINASE) FAMILY"/>
    <property type="match status" value="1"/>
</dbReference>
<dbReference type="InterPro" id="IPR043129">
    <property type="entry name" value="ATPase_NBD"/>
</dbReference>
<dbReference type="PANTHER" id="PTHR18964:SF149">
    <property type="entry name" value="BIFUNCTIONAL UDP-N-ACETYLGLUCOSAMINE 2-EPIMERASE_N-ACETYLMANNOSAMINE KINASE"/>
    <property type="match status" value="1"/>
</dbReference>
<evidence type="ECO:0000313" key="3">
    <source>
        <dbReference type="Proteomes" id="UP000253975"/>
    </source>
</evidence>
<dbReference type="SUPFAM" id="SSF53067">
    <property type="entry name" value="Actin-like ATPase domain"/>
    <property type="match status" value="1"/>
</dbReference>
<evidence type="ECO:0000256" key="1">
    <source>
        <dbReference type="ARBA" id="ARBA00006479"/>
    </source>
</evidence>
<accession>A0A369LGK5</accession>
<proteinExistence type="inferred from homology"/>
<dbReference type="AlphaFoldDB" id="A0A369LGK5"/>
<dbReference type="Proteomes" id="UP000253975">
    <property type="component" value="Unassembled WGS sequence"/>
</dbReference>
<gene>
    <name evidence="2" type="ORF">C1881_05685</name>
</gene>